<keyword evidence="1 3" id="KW-0808">Transferase</keyword>
<sequence>MVTAIVMAGGKGTRMGVKKEKPLIEVGGIPMIQHVINALLASKRISDIIILTSPNTPKTFKFACIEGYSVFQTPGNGYIEDLQYYISKCFPQNPNKIILTITADLPLITSEIINHVLIEYAKSHKPAMCIAVPLELFVKNGLKPSIVLGDVVPSGLNILRSNNKQQDEEVLKLGKIELAVNINSCEDIVVLEDVLSNIGLKI</sequence>
<evidence type="ECO:0000313" key="4">
    <source>
        <dbReference type="Proteomes" id="UP000825933"/>
    </source>
</evidence>
<gene>
    <name evidence="3" type="ORF">K8N75_01810</name>
</gene>
<dbReference type="SUPFAM" id="SSF53448">
    <property type="entry name" value="Nucleotide-diphospho-sugar transferases"/>
    <property type="match status" value="1"/>
</dbReference>
<dbReference type="EMBL" id="JAIOUQ010000003">
    <property type="protein sequence ID" value="MBZ2164789.1"/>
    <property type="molecule type" value="Genomic_DNA"/>
</dbReference>
<reference evidence="4" key="1">
    <citation type="journal article" date="2022" name="Microbiol. Resour. Announc.">
        <title>Draft Genome Sequence of a Methanogenic Archaeon from West Spitsbergen Permafrost.</title>
        <authorList>
            <person name="Trubitsyn V."/>
            <person name="Rivkina E."/>
            <person name="Shcherbakova V."/>
        </authorList>
    </citation>
    <scope>NUCLEOTIDE SEQUENCE [LARGE SCALE GENOMIC DNA]</scope>
    <source>
        <strain evidence="4">VT</strain>
    </source>
</reference>
<dbReference type="Pfam" id="PF12804">
    <property type="entry name" value="NTP_transf_3"/>
    <property type="match status" value="1"/>
</dbReference>
<dbReference type="Proteomes" id="UP000825933">
    <property type="component" value="Unassembled WGS sequence"/>
</dbReference>
<proteinExistence type="predicted"/>
<dbReference type="InterPro" id="IPR029044">
    <property type="entry name" value="Nucleotide-diphossugar_trans"/>
</dbReference>
<dbReference type="RefSeq" id="WP_223790456.1">
    <property type="nucleotide sequence ID" value="NZ_JAIOUQ010000003.1"/>
</dbReference>
<dbReference type="AlphaFoldDB" id="A0A8T5UVU7"/>
<feature type="domain" description="MobA-like NTP transferase" evidence="2">
    <location>
        <begin position="4"/>
        <end position="130"/>
    </location>
</feature>
<keyword evidence="4" id="KW-1185">Reference proteome</keyword>
<evidence type="ECO:0000256" key="1">
    <source>
        <dbReference type="ARBA" id="ARBA00022679"/>
    </source>
</evidence>
<dbReference type="GO" id="GO:0016779">
    <property type="term" value="F:nucleotidyltransferase activity"/>
    <property type="evidence" value="ECO:0007669"/>
    <property type="project" value="UniProtKB-ARBA"/>
</dbReference>
<accession>A0A8T5UVU7</accession>
<dbReference type="PANTHER" id="PTHR19136:SF86">
    <property type="entry name" value="ADENOSYLCOBINAMIDE-PHOSPHATE GUANYLYLTRANSFERASE"/>
    <property type="match status" value="1"/>
</dbReference>
<comment type="caution">
    <text evidence="3">The sequence shown here is derived from an EMBL/GenBank/DDBJ whole genome shotgun (WGS) entry which is preliminary data.</text>
</comment>
<name>A0A8T5UVU7_9EURY</name>
<dbReference type="PANTHER" id="PTHR19136">
    <property type="entry name" value="MOLYBDENUM COFACTOR GUANYLYLTRANSFERASE"/>
    <property type="match status" value="1"/>
</dbReference>
<evidence type="ECO:0000259" key="2">
    <source>
        <dbReference type="Pfam" id="PF12804"/>
    </source>
</evidence>
<organism evidence="3 4">
    <name type="scientific">Methanobacterium spitsbergense</name>
    <dbReference type="NCBI Taxonomy" id="2874285"/>
    <lineage>
        <taxon>Archaea</taxon>
        <taxon>Methanobacteriati</taxon>
        <taxon>Methanobacteriota</taxon>
        <taxon>Methanomada group</taxon>
        <taxon>Methanobacteria</taxon>
        <taxon>Methanobacteriales</taxon>
        <taxon>Methanobacteriaceae</taxon>
        <taxon>Methanobacterium</taxon>
    </lineage>
</organism>
<dbReference type="InterPro" id="IPR025877">
    <property type="entry name" value="MobA-like_NTP_Trfase"/>
</dbReference>
<dbReference type="Gene3D" id="3.90.550.10">
    <property type="entry name" value="Spore Coat Polysaccharide Biosynthesis Protein SpsA, Chain A"/>
    <property type="match status" value="1"/>
</dbReference>
<protein>
    <submittedName>
        <fullName evidence="3">NTP transferase domain-containing protein</fullName>
    </submittedName>
</protein>
<evidence type="ECO:0000313" key="3">
    <source>
        <dbReference type="EMBL" id="MBZ2164789.1"/>
    </source>
</evidence>